<evidence type="ECO:0000313" key="6">
    <source>
        <dbReference type="Proteomes" id="UP000569951"/>
    </source>
</evidence>
<dbReference type="GO" id="GO:0003700">
    <property type="term" value="F:DNA-binding transcription factor activity"/>
    <property type="evidence" value="ECO:0007669"/>
    <property type="project" value="InterPro"/>
</dbReference>
<evidence type="ECO:0000259" key="4">
    <source>
        <dbReference type="PROSITE" id="PS01124"/>
    </source>
</evidence>
<evidence type="ECO:0000256" key="3">
    <source>
        <dbReference type="ARBA" id="ARBA00023163"/>
    </source>
</evidence>
<dbReference type="PROSITE" id="PS01124">
    <property type="entry name" value="HTH_ARAC_FAMILY_2"/>
    <property type="match status" value="1"/>
</dbReference>
<evidence type="ECO:0000256" key="1">
    <source>
        <dbReference type="ARBA" id="ARBA00023015"/>
    </source>
</evidence>
<dbReference type="InterPro" id="IPR018060">
    <property type="entry name" value="HTH_AraC"/>
</dbReference>
<dbReference type="PANTHER" id="PTHR46796:SF2">
    <property type="entry name" value="TRANSCRIPTIONAL REGULATORY PROTEIN"/>
    <property type="match status" value="1"/>
</dbReference>
<feature type="domain" description="HTH araC/xylS-type" evidence="4">
    <location>
        <begin position="171"/>
        <end position="268"/>
    </location>
</feature>
<dbReference type="InterPro" id="IPR009057">
    <property type="entry name" value="Homeodomain-like_sf"/>
</dbReference>
<dbReference type="Gene3D" id="1.10.10.60">
    <property type="entry name" value="Homeodomain-like"/>
    <property type="match status" value="1"/>
</dbReference>
<dbReference type="AlphaFoldDB" id="A0A841HYQ6"/>
<dbReference type="Pfam" id="PF02311">
    <property type="entry name" value="AraC_binding"/>
    <property type="match status" value="1"/>
</dbReference>
<dbReference type="PANTHER" id="PTHR46796">
    <property type="entry name" value="HTH-TYPE TRANSCRIPTIONAL ACTIVATOR RHAS-RELATED"/>
    <property type="match status" value="1"/>
</dbReference>
<comment type="caution">
    <text evidence="5">The sequence shown here is derived from an EMBL/GenBank/DDBJ whole genome shotgun (WGS) entry which is preliminary data.</text>
</comment>
<protein>
    <submittedName>
        <fullName evidence="5">AraC-like DNA-binding protein</fullName>
    </submittedName>
</protein>
<dbReference type="SUPFAM" id="SSF46689">
    <property type="entry name" value="Homeodomain-like"/>
    <property type="match status" value="2"/>
</dbReference>
<reference evidence="5 6" key="1">
    <citation type="submission" date="2020-08" db="EMBL/GenBank/DDBJ databases">
        <title>Genomic Encyclopedia of Type Strains, Phase IV (KMG-IV): sequencing the most valuable type-strain genomes for metagenomic binning, comparative biology and taxonomic classification.</title>
        <authorList>
            <person name="Goeker M."/>
        </authorList>
    </citation>
    <scope>NUCLEOTIDE SEQUENCE [LARGE SCALE GENOMIC DNA]</scope>
    <source>
        <strain evidence="5 6">DSM 21458</strain>
    </source>
</reference>
<keyword evidence="2 5" id="KW-0238">DNA-binding</keyword>
<keyword evidence="6" id="KW-1185">Reference proteome</keyword>
<dbReference type="SUPFAM" id="SSF51215">
    <property type="entry name" value="Regulatory protein AraC"/>
    <property type="match status" value="1"/>
</dbReference>
<name>A0A841HYQ6_9DEIO</name>
<dbReference type="Pfam" id="PF12833">
    <property type="entry name" value="HTH_18"/>
    <property type="match status" value="1"/>
</dbReference>
<evidence type="ECO:0000313" key="5">
    <source>
        <dbReference type="EMBL" id="MBB6098681.1"/>
    </source>
</evidence>
<dbReference type="GO" id="GO:0043565">
    <property type="term" value="F:sequence-specific DNA binding"/>
    <property type="evidence" value="ECO:0007669"/>
    <property type="project" value="InterPro"/>
</dbReference>
<dbReference type="RefSeq" id="WP_183987346.1">
    <property type="nucleotide sequence ID" value="NZ_JACHHG010000007.1"/>
</dbReference>
<dbReference type="EMBL" id="JACHHG010000007">
    <property type="protein sequence ID" value="MBB6098681.1"/>
    <property type="molecule type" value="Genomic_DNA"/>
</dbReference>
<proteinExistence type="predicted"/>
<sequence length="271" mass="30368">MPAESARFWHEEALGGFDLLSAHYITHSFAPHSHEGYTFGILEQGVEAFRHQGSRLHASAEQIVLVHPDVIHTGYAPLEDGWTYRMYYLADGVLERVARELGLRNAPYFPDPVMNDPLLYRELAALHRDLEGPLSPLEREGRALAAFSRLLLRQARGVRPPPAAVDSGAVRVARDYLEAHYARGVTLEELARAAGLSPFHLSRRFHLEVGLPPHAYQTLLRVRQASRLLRAGLAPAQVALEVGFADQSHLTRVFRRHHGVTPALYARARTF</sequence>
<organism evidence="5 6">
    <name type="scientific">Deinobacterium chartae</name>
    <dbReference type="NCBI Taxonomy" id="521158"/>
    <lineage>
        <taxon>Bacteria</taxon>
        <taxon>Thermotogati</taxon>
        <taxon>Deinococcota</taxon>
        <taxon>Deinococci</taxon>
        <taxon>Deinococcales</taxon>
        <taxon>Deinococcaceae</taxon>
        <taxon>Deinobacterium</taxon>
    </lineage>
</organism>
<gene>
    <name evidence="5" type="ORF">HNR42_002116</name>
</gene>
<keyword evidence="1" id="KW-0805">Transcription regulation</keyword>
<dbReference type="InterPro" id="IPR050204">
    <property type="entry name" value="AraC_XylS_family_regulators"/>
</dbReference>
<dbReference type="InterPro" id="IPR003313">
    <property type="entry name" value="AraC-bd"/>
</dbReference>
<dbReference type="InterPro" id="IPR037923">
    <property type="entry name" value="HTH-like"/>
</dbReference>
<dbReference type="SMART" id="SM00342">
    <property type="entry name" value="HTH_ARAC"/>
    <property type="match status" value="1"/>
</dbReference>
<keyword evidence="3" id="KW-0804">Transcription</keyword>
<dbReference type="Proteomes" id="UP000569951">
    <property type="component" value="Unassembled WGS sequence"/>
</dbReference>
<evidence type="ECO:0000256" key="2">
    <source>
        <dbReference type="ARBA" id="ARBA00023125"/>
    </source>
</evidence>
<accession>A0A841HYQ6</accession>